<dbReference type="NCBIfam" id="TIGR02687">
    <property type="entry name" value="BREX-1 system phosphatase PglZ type A"/>
    <property type="match status" value="1"/>
</dbReference>
<protein>
    <submittedName>
        <fullName evidence="1">BREX-1 system phosphatase PglZ type A</fullName>
    </submittedName>
</protein>
<evidence type="ECO:0000313" key="2">
    <source>
        <dbReference type="Proteomes" id="UP000746751"/>
    </source>
</evidence>
<dbReference type="SUPFAM" id="SSF53649">
    <property type="entry name" value="Alkaline phosphatase-like"/>
    <property type="match status" value="1"/>
</dbReference>
<dbReference type="Proteomes" id="UP000746751">
    <property type="component" value="Unassembled WGS sequence"/>
</dbReference>
<comment type="caution">
    <text evidence="1">The sequence shown here is derived from an EMBL/GenBank/DDBJ whole genome shotgun (WGS) entry which is preliminary data.</text>
</comment>
<sequence length="875" mass="95754">MNMTTIQSELQRLFDGADPVPGGAVVIWHDPDGEFLETVDGLELPGVEVVHERDGELFALKRMLNGDLSGRRILLYRQRSRRLEGDWLADIEARSASFAADYASIQLRELNAADTADMRAVLSAHKAVFAKKSNIRKIARLSDGYTAPAQLEMAVMAVALDAPEASAQAILRAYLITADADSGAEALGLLKAVQADASFRSAVSAWTGFDGDPTDTVALAQHVLISALASRIAPDALGPLSRCCSAEHAPFCHALVNDWVRGDQRETLLNLCCTVEEATSLEQVLEALPLADLAAADTFPCIDAVILRRLFADVTRGAGGADEVLALAAERRSTSWYGYLSCYYEGVTAAARMRRFFFEHEDDPLDGGAIGVWRAYTRTWYEMDRWYRDLHTAMMRAIAHGEYALDEDFRTCCAAMEDLYKGWYLRQLSRRWVHACSDDLARLGYASGIARQVDFNMAEVEPMVRTSKRAWVIISDALRYEVATELAERLERETRGICELDAVQAVFPSITKCGMTALLPAHTFSMAEGSSAGKPTLSVRADGAEAPTCSARELAIRNHYPNGAALRYDDFINNMDRAQRLERVGDAEVVYLYHNTIDAYGDKATTERKVFAGCREAIEELTACVQTIVRDFRPSRIVITADHGFLYTAEPLSESEHAAVSDVQGVVVEAGRRYVVARAEAASGPFVRVALPGAGTDAEDSCGALAGFAPRECVRIRMAGGGENYVHGGISLQELCVPVLRFTNKRAGTRGYVESAPVGISVVSQLDVISNTLFNLEFLQDEPVGGKLLPATYELFVGDASRTPVSEVAHVVADRTDADATARVFRISMSLKPGTQTSEHELYHLFARNAATGEVRSLRDLHIRVSFAPSIDFGW</sequence>
<name>A0A921IU52_9ACTN</name>
<dbReference type="Pfam" id="PF08665">
    <property type="entry name" value="PglZ"/>
    <property type="match status" value="1"/>
</dbReference>
<dbReference type="InterPro" id="IPR014060">
    <property type="entry name" value="PglZ"/>
</dbReference>
<evidence type="ECO:0000313" key="1">
    <source>
        <dbReference type="EMBL" id="HJG31860.1"/>
    </source>
</evidence>
<dbReference type="AlphaFoldDB" id="A0A921IU52"/>
<dbReference type="EMBL" id="DYVF01000064">
    <property type="protein sequence ID" value="HJG31860.1"/>
    <property type="molecule type" value="Genomic_DNA"/>
</dbReference>
<gene>
    <name evidence="1" type="primary">pglZ</name>
    <name evidence="1" type="ORF">K8U80_10775</name>
</gene>
<organism evidence="1 2">
    <name type="scientific">Collinsella ihumii</name>
    <dbReference type="NCBI Taxonomy" id="1720204"/>
    <lineage>
        <taxon>Bacteria</taxon>
        <taxon>Bacillati</taxon>
        <taxon>Actinomycetota</taxon>
        <taxon>Coriobacteriia</taxon>
        <taxon>Coriobacteriales</taxon>
        <taxon>Coriobacteriaceae</taxon>
        <taxon>Collinsella</taxon>
    </lineage>
</organism>
<accession>A0A921IU52</accession>
<dbReference type="InterPro" id="IPR017850">
    <property type="entry name" value="Alkaline_phosphatase_core_sf"/>
</dbReference>
<reference evidence="1" key="1">
    <citation type="journal article" date="2021" name="PeerJ">
        <title>Extensive microbial diversity within the chicken gut microbiome revealed by metagenomics and culture.</title>
        <authorList>
            <person name="Gilroy R."/>
            <person name="Ravi A."/>
            <person name="Getino M."/>
            <person name="Pursley I."/>
            <person name="Horton D.L."/>
            <person name="Alikhan N.F."/>
            <person name="Baker D."/>
            <person name="Gharbi K."/>
            <person name="Hall N."/>
            <person name="Watson M."/>
            <person name="Adriaenssens E.M."/>
            <person name="Foster-Nyarko E."/>
            <person name="Jarju S."/>
            <person name="Secka A."/>
            <person name="Antonio M."/>
            <person name="Oren A."/>
            <person name="Chaudhuri R.R."/>
            <person name="La Ragione R."/>
            <person name="Hildebrand F."/>
            <person name="Pallen M.J."/>
        </authorList>
    </citation>
    <scope>NUCLEOTIDE SEQUENCE</scope>
    <source>
        <strain evidence="1">ChiGjej2B2-7701</strain>
    </source>
</reference>
<proteinExistence type="predicted"/>
<reference evidence="1" key="2">
    <citation type="submission" date="2021-09" db="EMBL/GenBank/DDBJ databases">
        <authorList>
            <person name="Gilroy R."/>
        </authorList>
    </citation>
    <scope>NUCLEOTIDE SEQUENCE</scope>
    <source>
        <strain evidence="1">ChiGjej2B2-7701</strain>
    </source>
</reference>